<dbReference type="GO" id="GO:0031419">
    <property type="term" value="F:cobalamin binding"/>
    <property type="evidence" value="ECO:0007669"/>
    <property type="project" value="InterPro"/>
</dbReference>
<dbReference type="InterPro" id="IPR036724">
    <property type="entry name" value="Cobalamin-bd_sf"/>
</dbReference>
<feature type="domain" description="B12-binding" evidence="1">
    <location>
        <begin position="4"/>
        <end position="137"/>
    </location>
</feature>
<evidence type="ECO:0000313" key="3">
    <source>
        <dbReference type="Proteomes" id="UP000034838"/>
    </source>
</evidence>
<dbReference type="RefSeq" id="WP_046427054.1">
    <property type="nucleotide sequence ID" value="NZ_LBDA02000038.1"/>
</dbReference>
<sequence>MSTSFRCIVSTVESDSHIWNLVYLQKLLEEHGGLVRNLGSCTPVAQVLRGIEEHRPDLLVVSSINGHGHHGARVLMTELRIRGVELPCVVGGKLTTSESDNDRVRGDLIAQGWTDVFTGEEAVPRFRDFLHRGKQHGFAAWQPPSAPVPPWDNPELVIAGAV</sequence>
<accession>A0A1J4PZY4</accession>
<dbReference type="EMBL" id="LBDA02000038">
    <property type="protein sequence ID" value="OIK26321.1"/>
    <property type="molecule type" value="Genomic_DNA"/>
</dbReference>
<dbReference type="InterPro" id="IPR006158">
    <property type="entry name" value="Cobalamin-bd"/>
</dbReference>
<organism evidence="2 3">
    <name type="scientific">Streptomyces malaysiense</name>
    <dbReference type="NCBI Taxonomy" id="1428626"/>
    <lineage>
        <taxon>Bacteria</taxon>
        <taxon>Bacillati</taxon>
        <taxon>Actinomycetota</taxon>
        <taxon>Actinomycetes</taxon>
        <taxon>Kitasatosporales</taxon>
        <taxon>Streptomycetaceae</taxon>
        <taxon>Streptomyces</taxon>
    </lineage>
</organism>
<comment type="caution">
    <text evidence="2">The sequence shown here is derived from an EMBL/GenBank/DDBJ whole genome shotgun (WGS) entry which is preliminary data.</text>
</comment>
<dbReference type="GO" id="GO:0046872">
    <property type="term" value="F:metal ion binding"/>
    <property type="evidence" value="ECO:0007669"/>
    <property type="project" value="InterPro"/>
</dbReference>
<protein>
    <submittedName>
        <fullName evidence="2">Methylmalonyl-CoA mutase</fullName>
    </submittedName>
</protein>
<dbReference type="OrthoDB" id="8482131at2"/>
<name>A0A1J4PZY4_9ACTN</name>
<evidence type="ECO:0000259" key="1">
    <source>
        <dbReference type="PROSITE" id="PS51332"/>
    </source>
</evidence>
<evidence type="ECO:0000313" key="2">
    <source>
        <dbReference type="EMBL" id="OIK26321.1"/>
    </source>
</evidence>
<proteinExistence type="predicted"/>
<dbReference type="Pfam" id="PF02310">
    <property type="entry name" value="B12-binding"/>
    <property type="match status" value="1"/>
</dbReference>
<dbReference type="CDD" id="cd02065">
    <property type="entry name" value="B12-binding_like"/>
    <property type="match status" value="1"/>
</dbReference>
<dbReference type="SUPFAM" id="SSF52242">
    <property type="entry name" value="Cobalamin (vitamin B12)-binding domain"/>
    <property type="match status" value="1"/>
</dbReference>
<dbReference type="PROSITE" id="PS51332">
    <property type="entry name" value="B12_BINDING"/>
    <property type="match status" value="1"/>
</dbReference>
<dbReference type="Gene3D" id="3.40.50.280">
    <property type="entry name" value="Cobalamin-binding domain"/>
    <property type="match status" value="1"/>
</dbReference>
<keyword evidence="3" id="KW-1185">Reference proteome</keyword>
<reference evidence="2" key="1">
    <citation type="submission" date="2016-10" db="EMBL/GenBank/DDBJ databases">
        <title>Genome sequence of Streptomyces malaysiense MUSC 136.</title>
        <authorList>
            <person name="Lee L.-H."/>
            <person name="Ser H.-L."/>
        </authorList>
    </citation>
    <scope>NUCLEOTIDE SEQUENCE [LARGE SCALE GENOMIC DNA]</scope>
    <source>
        <strain evidence="2">MUSC 136</strain>
    </source>
</reference>
<dbReference type="AlphaFoldDB" id="A0A1J4PZY4"/>
<gene>
    <name evidence="2" type="ORF">VT52_017305</name>
</gene>
<dbReference type="Proteomes" id="UP000034838">
    <property type="component" value="Unassembled WGS sequence"/>
</dbReference>